<dbReference type="PANTHER" id="PTHR42879:SF2">
    <property type="entry name" value="3-OXOACYL-[ACYL-CARRIER-PROTEIN] REDUCTASE FABG"/>
    <property type="match status" value="1"/>
</dbReference>
<dbReference type="Proteomes" id="UP000318509">
    <property type="component" value="Unassembled WGS sequence"/>
</dbReference>
<evidence type="ECO:0000256" key="1">
    <source>
        <dbReference type="ARBA" id="ARBA00006484"/>
    </source>
</evidence>
<dbReference type="InterPro" id="IPR002347">
    <property type="entry name" value="SDR_fam"/>
</dbReference>
<dbReference type="NCBIfam" id="NF005559">
    <property type="entry name" value="PRK07231.1"/>
    <property type="match status" value="1"/>
</dbReference>
<keyword evidence="2" id="KW-0560">Oxidoreductase</keyword>
<dbReference type="EMBL" id="VBAK01000128">
    <property type="protein sequence ID" value="TMI89209.1"/>
    <property type="molecule type" value="Genomic_DNA"/>
</dbReference>
<reference evidence="3 4" key="1">
    <citation type="journal article" date="2019" name="Nat. Microbiol.">
        <title>Mediterranean grassland soil C-N compound turnover is dependent on rainfall and depth, and is mediated by genomically divergent microorganisms.</title>
        <authorList>
            <person name="Diamond S."/>
            <person name="Andeer P.F."/>
            <person name="Li Z."/>
            <person name="Crits-Christoph A."/>
            <person name="Burstein D."/>
            <person name="Anantharaman K."/>
            <person name="Lane K.R."/>
            <person name="Thomas B.C."/>
            <person name="Pan C."/>
            <person name="Northen T.R."/>
            <person name="Banfield J.F."/>
        </authorList>
    </citation>
    <scope>NUCLEOTIDE SEQUENCE [LARGE SCALE GENOMIC DNA]</scope>
    <source>
        <strain evidence="3">NP_3</strain>
    </source>
</reference>
<proteinExistence type="inferred from homology"/>
<gene>
    <name evidence="3" type="ORF">E6H00_10440</name>
</gene>
<accession>A0A537K0A8</accession>
<dbReference type="InterPro" id="IPR036291">
    <property type="entry name" value="NAD(P)-bd_dom_sf"/>
</dbReference>
<dbReference type="NCBIfam" id="NF009466">
    <property type="entry name" value="PRK12826.1-2"/>
    <property type="match status" value="1"/>
</dbReference>
<evidence type="ECO:0000313" key="3">
    <source>
        <dbReference type="EMBL" id="TMI89209.1"/>
    </source>
</evidence>
<dbReference type="PRINTS" id="PR00080">
    <property type="entry name" value="SDRFAMILY"/>
</dbReference>
<name>A0A537K0A8_9BACT</name>
<dbReference type="PRINTS" id="PR00081">
    <property type="entry name" value="GDHRDH"/>
</dbReference>
<dbReference type="GO" id="GO:0032787">
    <property type="term" value="P:monocarboxylic acid metabolic process"/>
    <property type="evidence" value="ECO:0007669"/>
    <property type="project" value="UniProtKB-ARBA"/>
</dbReference>
<dbReference type="GO" id="GO:0016491">
    <property type="term" value="F:oxidoreductase activity"/>
    <property type="evidence" value="ECO:0007669"/>
    <property type="project" value="UniProtKB-KW"/>
</dbReference>
<comment type="similarity">
    <text evidence="1">Belongs to the short-chain dehydrogenases/reductases (SDR) family.</text>
</comment>
<comment type="caution">
    <text evidence="3">The sequence shown here is derived from an EMBL/GenBank/DDBJ whole genome shotgun (WGS) entry which is preliminary data.</text>
</comment>
<dbReference type="FunFam" id="3.40.50.720:FF:000084">
    <property type="entry name" value="Short-chain dehydrogenase reductase"/>
    <property type="match status" value="1"/>
</dbReference>
<dbReference type="Gene3D" id="3.40.50.720">
    <property type="entry name" value="NAD(P)-binding Rossmann-like Domain"/>
    <property type="match status" value="1"/>
</dbReference>
<dbReference type="PANTHER" id="PTHR42879">
    <property type="entry name" value="3-OXOACYL-(ACYL-CARRIER-PROTEIN) REDUCTASE"/>
    <property type="match status" value="1"/>
</dbReference>
<dbReference type="Pfam" id="PF13561">
    <property type="entry name" value="adh_short_C2"/>
    <property type="match status" value="1"/>
</dbReference>
<organism evidence="3 4">
    <name type="scientific">Candidatus Segetimicrobium genomatis</name>
    <dbReference type="NCBI Taxonomy" id="2569760"/>
    <lineage>
        <taxon>Bacteria</taxon>
        <taxon>Bacillati</taxon>
        <taxon>Candidatus Sysuimicrobiota</taxon>
        <taxon>Candidatus Sysuimicrobiia</taxon>
        <taxon>Candidatus Sysuimicrobiales</taxon>
        <taxon>Candidatus Segetimicrobiaceae</taxon>
        <taxon>Candidatus Segetimicrobium</taxon>
    </lineage>
</organism>
<protein>
    <submittedName>
        <fullName evidence="3">SDR family oxidoreductase</fullName>
    </submittedName>
</protein>
<dbReference type="SUPFAM" id="SSF51735">
    <property type="entry name" value="NAD(P)-binding Rossmann-fold domains"/>
    <property type="match status" value="1"/>
</dbReference>
<dbReference type="InterPro" id="IPR050259">
    <property type="entry name" value="SDR"/>
</dbReference>
<dbReference type="PROSITE" id="PS00061">
    <property type="entry name" value="ADH_SHORT"/>
    <property type="match status" value="1"/>
</dbReference>
<dbReference type="InterPro" id="IPR020904">
    <property type="entry name" value="Sc_DH/Rdtase_CS"/>
</dbReference>
<evidence type="ECO:0000256" key="2">
    <source>
        <dbReference type="ARBA" id="ARBA00023002"/>
    </source>
</evidence>
<evidence type="ECO:0000313" key="4">
    <source>
        <dbReference type="Proteomes" id="UP000318509"/>
    </source>
</evidence>
<dbReference type="AlphaFoldDB" id="A0A537K0A8"/>
<sequence>MAGGPLAGRRAVVTGGGRGIGRAVALHLAGLGADVAVLARTREQVDRVAREVGARGVRGIGVSADLSTSAACRTGMTAARESLGGIDMLVNNAGWTLTTPFLEESEDYWRRVIDINLWGAVFCTRVALEWMVEHGGGVIVNVASDAGRVGTGGEAVYSAAKGGVIALTRSLAREMASRHVRINCVCPGPTETEVLAENRADPAHASRIERMVRLIPMRRVAQPEEIAEVVAFFCSDASRYITGQVLSVSGGLTMV</sequence>